<evidence type="ECO:0000313" key="2">
    <source>
        <dbReference type="EMBL" id="OQP42614.1"/>
    </source>
</evidence>
<evidence type="ECO:0000313" key="3">
    <source>
        <dbReference type="Proteomes" id="UP000192277"/>
    </source>
</evidence>
<organism evidence="2 3">
    <name type="scientific">Niastella koreensis</name>
    <dbReference type="NCBI Taxonomy" id="354356"/>
    <lineage>
        <taxon>Bacteria</taxon>
        <taxon>Pseudomonadati</taxon>
        <taxon>Bacteroidota</taxon>
        <taxon>Chitinophagia</taxon>
        <taxon>Chitinophagales</taxon>
        <taxon>Chitinophagaceae</taxon>
        <taxon>Niastella</taxon>
    </lineage>
</organism>
<accession>A0ABX3NQ85</accession>
<reference evidence="2 3" key="1">
    <citation type="submission" date="2016-04" db="EMBL/GenBank/DDBJ databases">
        <authorList>
            <person name="Chen L."/>
            <person name="Zhuang W."/>
            <person name="Wang G."/>
        </authorList>
    </citation>
    <scope>NUCLEOTIDE SEQUENCE [LARGE SCALE GENOMIC DNA]</scope>
    <source>
        <strain evidence="3">GR20</strain>
    </source>
</reference>
<keyword evidence="3" id="KW-1185">Reference proteome</keyword>
<dbReference type="SUPFAM" id="SSF47789">
    <property type="entry name" value="C-terminal domain of RNA polymerase alpha subunit"/>
    <property type="match status" value="1"/>
</dbReference>
<proteinExistence type="predicted"/>
<comment type="caution">
    <text evidence="2">The sequence shown here is derived from an EMBL/GenBank/DDBJ whole genome shotgun (WGS) entry which is preliminary data.</text>
</comment>
<dbReference type="Pfam" id="PF03118">
    <property type="entry name" value="RNA_pol_A_CTD"/>
    <property type="match status" value="1"/>
</dbReference>
<evidence type="ECO:0000259" key="1">
    <source>
        <dbReference type="Pfam" id="PF03118"/>
    </source>
</evidence>
<dbReference type="EMBL" id="LWBO01000044">
    <property type="protein sequence ID" value="OQP42614.1"/>
    <property type="molecule type" value="Genomic_DNA"/>
</dbReference>
<dbReference type="InterPro" id="IPR011260">
    <property type="entry name" value="RNAP_asu_C"/>
</dbReference>
<dbReference type="Proteomes" id="UP000192277">
    <property type="component" value="Unassembled WGS sequence"/>
</dbReference>
<feature type="domain" description="RNA polymerase alpha subunit C-terminal" evidence="1">
    <location>
        <begin position="40"/>
        <end position="102"/>
    </location>
</feature>
<name>A0ABX3NQ85_9BACT</name>
<dbReference type="Gene3D" id="1.10.150.20">
    <property type="entry name" value="5' to 3' exonuclease, C-terminal subdomain"/>
    <property type="match status" value="1"/>
</dbReference>
<protein>
    <recommendedName>
        <fullName evidence="1">RNA polymerase alpha subunit C-terminal domain-containing protein</fullName>
    </recommendedName>
</protein>
<dbReference type="RefSeq" id="WP_041347192.1">
    <property type="nucleotide sequence ID" value="NZ_LWBO01000044.1"/>
</dbReference>
<sequence>MDRYTPDIIQIQRSIQYFDVDKCKLLLGWLADHIQAMEVDKKQYKISIQQLKLSARATNVLLNNNIVTIGQLLHKAVNWDEIRVLKGAGEKVLTELQQKVNELRAIN</sequence>
<gene>
    <name evidence="2" type="ORF">A4D02_13695</name>
</gene>